<dbReference type="InterPro" id="IPR017601">
    <property type="entry name" value="DGQHR-contain_dom"/>
</dbReference>
<comment type="caution">
    <text evidence="1">The sequence shown here is derived from an EMBL/GenBank/DDBJ whole genome shotgun (WGS) entry which is preliminary data.</text>
</comment>
<organism evidence="1">
    <name type="scientific">mine drainage metagenome</name>
    <dbReference type="NCBI Taxonomy" id="410659"/>
    <lineage>
        <taxon>unclassified sequences</taxon>
        <taxon>metagenomes</taxon>
        <taxon>ecological metagenomes</taxon>
    </lineage>
</organism>
<dbReference type="EMBL" id="MLJW01000548">
    <property type="protein sequence ID" value="OIQ85392.1"/>
    <property type="molecule type" value="Genomic_DNA"/>
</dbReference>
<proteinExistence type="predicted"/>
<protein>
    <recommendedName>
        <fullName evidence="2">DGQHR domain protein</fullName>
    </recommendedName>
</protein>
<dbReference type="NCBIfam" id="TIGR03187">
    <property type="entry name" value="DGQHR"/>
    <property type="match status" value="1"/>
</dbReference>
<dbReference type="Pfam" id="PF14072">
    <property type="entry name" value="DndB"/>
    <property type="match status" value="1"/>
</dbReference>
<dbReference type="AlphaFoldDB" id="A0A1J5QPT5"/>
<dbReference type="CDD" id="cd16413">
    <property type="entry name" value="DGQHR_domain"/>
    <property type="match status" value="1"/>
</dbReference>
<accession>A0A1J5QPT5</accession>
<gene>
    <name evidence="1" type="ORF">GALL_327860</name>
</gene>
<sequence length="340" mass="38383">MATKKIVKKAVINKTVKKAVSYPCLTMTQNKHKFYLTSIPVSDIFQHCFISTRNEDNLQGFQRQLSKVRADDISQYLNQGSGSIPTNIVLSAQTTAEFSYNSKNKTLQFARQDKAFLVLDGQHRLWGYHICQERFKKNHRVPLSIYENLTRAEETRLFIDINTKQVGVPAALLLDIKQLAQIESSRDTTLRELFDEIRKTPNLAFSGYLSPSKSVAGKVSRVTFNRAVGQALDSSIMQGLDKKKRLSILVNYLKAFENILDDQKLLTRSAFLEAIFDVFEQAARQCILSYKNVKTENLQKVISPIAKYSYADTTLRSVGQVKKAVRGALAGSINIDTAML</sequence>
<dbReference type="InterPro" id="IPR017642">
    <property type="entry name" value="DNA_S_mod_DndB"/>
</dbReference>
<evidence type="ECO:0008006" key="2">
    <source>
        <dbReference type="Google" id="ProtNLM"/>
    </source>
</evidence>
<reference evidence="1" key="1">
    <citation type="submission" date="2016-10" db="EMBL/GenBank/DDBJ databases">
        <title>Sequence of Gallionella enrichment culture.</title>
        <authorList>
            <person name="Poehlein A."/>
            <person name="Muehling M."/>
            <person name="Daniel R."/>
        </authorList>
    </citation>
    <scope>NUCLEOTIDE SEQUENCE</scope>
</reference>
<evidence type="ECO:0000313" key="1">
    <source>
        <dbReference type="EMBL" id="OIQ85392.1"/>
    </source>
</evidence>
<name>A0A1J5QPT5_9ZZZZ</name>